<comment type="caution">
    <text evidence="11">The sequence shown here is derived from an EMBL/GenBank/DDBJ whole genome shotgun (WGS) entry which is preliminary data.</text>
</comment>
<evidence type="ECO:0000256" key="10">
    <source>
        <dbReference type="SAM" id="Phobius"/>
    </source>
</evidence>
<feature type="transmembrane region" description="Helical" evidence="10">
    <location>
        <begin position="6"/>
        <end position="25"/>
    </location>
</feature>
<dbReference type="PANTHER" id="PTHR28097:SF1">
    <property type="entry name" value="PHEROMONE A FACTOR RECEPTOR"/>
    <property type="match status" value="1"/>
</dbReference>
<keyword evidence="12" id="KW-1185">Reference proteome</keyword>
<evidence type="ECO:0000256" key="6">
    <source>
        <dbReference type="ARBA" id="ARBA00023040"/>
    </source>
</evidence>
<comment type="subcellular location">
    <subcellularLocation>
        <location evidence="1">Membrane</location>
        <topology evidence="1">Multi-pass membrane protein</topology>
    </subcellularLocation>
</comment>
<proteinExistence type="inferred from homology"/>
<evidence type="ECO:0000256" key="2">
    <source>
        <dbReference type="ARBA" id="ARBA00011085"/>
    </source>
</evidence>
<dbReference type="GO" id="GO:0000750">
    <property type="term" value="P:pheromone-dependent signal transduction involved in conjugation with cellular fusion"/>
    <property type="evidence" value="ECO:0007669"/>
    <property type="project" value="TreeGrafter"/>
</dbReference>
<evidence type="ECO:0000256" key="9">
    <source>
        <dbReference type="ARBA" id="ARBA00023224"/>
    </source>
</evidence>
<feature type="transmembrane region" description="Helical" evidence="10">
    <location>
        <begin position="277"/>
        <end position="294"/>
    </location>
</feature>
<keyword evidence="5 10" id="KW-1133">Transmembrane helix</keyword>
<dbReference type="PANTHER" id="PTHR28097">
    <property type="entry name" value="PHEROMONE A FACTOR RECEPTOR"/>
    <property type="match status" value="1"/>
</dbReference>
<evidence type="ECO:0000313" key="12">
    <source>
        <dbReference type="Proteomes" id="UP001218218"/>
    </source>
</evidence>
<feature type="transmembrane region" description="Helical" evidence="10">
    <location>
        <begin position="114"/>
        <end position="134"/>
    </location>
</feature>
<evidence type="ECO:0000313" key="11">
    <source>
        <dbReference type="EMBL" id="KAJ7343777.1"/>
    </source>
</evidence>
<comment type="similarity">
    <text evidence="2">Belongs to the G-protein coupled receptor 4 family.</text>
</comment>
<dbReference type="GO" id="GO:0005886">
    <property type="term" value="C:plasma membrane"/>
    <property type="evidence" value="ECO:0007669"/>
    <property type="project" value="TreeGrafter"/>
</dbReference>
<evidence type="ECO:0000256" key="1">
    <source>
        <dbReference type="ARBA" id="ARBA00004141"/>
    </source>
</evidence>
<feature type="transmembrane region" description="Helical" evidence="10">
    <location>
        <begin position="154"/>
        <end position="176"/>
    </location>
</feature>
<accession>A0AAD7EPY1</accession>
<evidence type="ECO:0000256" key="5">
    <source>
        <dbReference type="ARBA" id="ARBA00022989"/>
    </source>
</evidence>
<sequence length="349" mass="39114">MAVDPTYPLYPILCIVSAFFMFLILTHSFIRQSWNLAVTFLCVGLFLDNLTHGINAIVWRDNANIKVPVYCDIVSPLQFLMNFLPSITSLLITRKLYIISTLRDVEAPSRKRRWIDLSVEWGWGLAYPLFMTVVDSRFVVLQGFGCASSTSDSWFSVVVISILPLIPPLISIFFYCPMILRTVYIQSQNSNDFLQSNGSMSRTSYMRILALGCLDIVITLPISIINLVSFFVTLSGPSSLPAYIGWKANHADFAPFGVDYADITDTPWDSFTTYFDYGQYAVLAVAIFALFGMTSSARSAYWSRISVVSRLVGWKPPVRQQQSSFGLEDSLDFDNAPFVAALADIPGSY</sequence>
<keyword evidence="7 10" id="KW-0472">Membrane</keyword>
<dbReference type="EMBL" id="JARIHO010000022">
    <property type="protein sequence ID" value="KAJ7343777.1"/>
    <property type="molecule type" value="Genomic_DNA"/>
</dbReference>
<feature type="transmembrane region" description="Helical" evidence="10">
    <location>
        <begin position="37"/>
        <end position="58"/>
    </location>
</feature>
<evidence type="ECO:0000256" key="3">
    <source>
        <dbReference type="ARBA" id="ARBA00022507"/>
    </source>
</evidence>
<dbReference type="GO" id="GO:0004932">
    <property type="term" value="F:mating-type factor pheromone receptor activity"/>
    <property type="evidence" value="ECO:0007669"/>
    <property type="project" value="InterPro"/>
</dbReference>
<evidence type="ECO:0000256" key="7">
    <source>
        <dbReference type="ARBA" id="ARBA00023136"/>
    </source>
</evidence>
<name>A0AAD7EPY1_9AGAR</name>
<keyword evidence="8" id="KW-0675">Receptor</keyword>
<dbReference type="Proteomes" id="UP001218218">
    <property type="component" value="Unassembled WGS sequence"/>
</dbReference>
<keyword evidence="3" id="KW-0589">Pheromone response</keyword>
<evidence type="ECO:0000256" key="8">
    <source>
        <dbReference type="ARBA" id="ARBA00023170"/>
    </source>
</evidence>
<dbReference type="AlphaFoldDB" id="A0AAD7EPY1"/>
<keyword evidence="4 10" id="KW-0812">Transmembrane</keyword>
<protein>
    <submittedName>
        <fullName evidence="11">GPCR fungal pheromone mating factor</fullName>
    </submittedName>
</protein>
<reference evidence="11" key="1">
    <citation type="submission" date="2023-03" db="EMBL/GenBank/DDBJ databases">
        <title>Massive genome expansion in bonnet fungi (Mycena s.s.) driven by repeated elements and novel gene families across ecological guilds.</title>
        <authorList>
            <consortium name="Lawrence Berkeley National Laboratory"/>
            <person name="Harder C.B."/>
            <person name="Miyauchi S."/>
            <person name="Viragh M."/>
            <person name="Kuo A."/>
            <person name="Thoen E."/>
            <person name="Andreopoulos B."/>
            <person name="Lu D."/>
            <person name="Skrede I."/>
            <person name="Drula E."/>
            <person name="Henrissat B."/>
            <person name="Morin E."/>
            <person name="Kohler A."/>
            <person name="Barry K."/>
            <person name="LaButti K."/>
            <person name="Morin E."/>
            <person name="Salamov A."/>
            <person name="Lipzen A."/>
            <person name="Mereny Z."/>
            <person name="Hegedus B."/>
            <person name="Baldrian P."/>
            <person name="Stursova M."/>
            <person name="Weitz H."/>
            <person name="Taylor A."/>
            <person name="Grigoriev I.V."/>
            <person name="Nagy L.G."/>
            <person name="Martin F."/>
            <person name="Kauserud H."/>
        </authorList>
    </citation>
    <scope>NUCLEOTIDE SEQUENCE</scope>
    <source>
        <strain evidence="11">CBHHK002</strain>
    </source>
</reference>
<keyword evidence="6" id="KW-0297">G-protein coupled receptor</keyword>
<feature type="transmembrane region" description="Helical" evidence="10">
    <location>
        <begin position="208"/>
        <end position="232"/>
    </location>
</feature>
<gene>
    <name evidence="11" type="ORF">DFH08DRAFT_1008803</name>
</gene>
<organism evidence="11 12">
    <name type="scientific">Mycena albidolilacea</name>
    <dbReference type="NCBI Taxonomy" id="1033008"/>
    <lineage>
        <taxon>Eukaryota</taxon>
        <taxon>Fungi</taxon>
        <taxon>Dikarya</taxon>
        <taxon>Basidiomycota</taxon>
        <taxon>Agaricomycotina</taxon>
        <taxon>Agaricomycetes</taxon>
        <taxon>Agaricomycetidae</taxon>
        <taxon>Agaricales</taxon>
        <taxon>Marasmiineae</taxon>
        <taxon>Mycenaceae</taxon>
        <taxon>Mycena</taxon>
    </lineage>
</organism>
<dbReference type="PRINTS" id="PR00899">
    <property type="entry name" value="GPCRSTE3"/>
</dbReference>
<keyword evidence="9" id="KW-0807">Transducer</keyword>
<evidence type="ECO:0000256" key="4">
    <source>
        <dbReference type="ARBA" id="ARBA00022692"/>
    </source>
</evidence>
<dbReference type="Pfam" id="PF02076">
    <property type="entry name" value="STE3"/>
    <property type="match status" value="1"/>
</dbReference>
<dbReference type="InterPro" id="IPR001499">
    <property type="entry name" value="GPCR_STE3"/>
</dbReference>